<protein>
    <submittedName>
        <fullName evidence="1">Uncharacterized protein</fullName>
    </submittedName>
</protein>
<evidence type="ECO:0000313" key="1">
    <source>
        <dbReference type="EMBL" id="KKN63762.1"/>
    </source>
</evidence>
<dbReference type="AlphaFoldDB" id="A0A0F9SN77"/>
<reference evidence="1" key="1">
    <citation type="journal article" date="2015" name="Nature">
        <title>Complex archaea that bridge the gap between prokaryotes and eukaryotes.</title>
        <authorList>
            <person name="Spang A."/>
            <person name="Saw J.H."/>
            <person name="Jorgensen S.L."/>
            <person name="Zaremba-Niedzwiedzka K."/>
            <person name="Martijn J."/>
            <person name="Lind A.E."/>
            <person name="van Eijk R."/>
            <person name="Schleper C."/>
            <person name="Guy L."/>
            <person name="Ettema T.J."/>
        </authorList>
    </citation>
    <scope>NUCLEOTIDE SEQUENCE</scope>
</reference>
<gene>
    <name evidence="1" type="ORF">LCGC14_0498660</name>
</gene>
<comment type="caution">
    <text evidence="1">The sequence shown here is derived from an EMBL/GenBank/DDBJ whole genome shotgun (WGS) entry which is preliminary data.</text>
</comment>
<proteinExistence type="predicted"/>
<accession>A0A0F9SN77</accession>
<name>A0A0F9SN77_9ZZZZ</name>
<organism evidence="1">
    <name type="scientific">marine sediment metagenome</name>
    <dbReference type="NCBI Taxonomy" id="412755"/>
    <lineage>
        <taxon>unclassified sequences</taxon>
        <taxon>metagenomes</taxon>
        <taxon>ecological metagenomes</taxon>
    </lineage>
</organism>
<sequence>MPNTQSPCIGYNTLLAAIFGQDPKALLGRKGLLPSKPARRCKSCGAEIDFYKQYCSSCRQIPVKCEVCGDLVLRMRAQILRMGGHQFCGQRCHGRWLGVNKKTGRRRKHDYEAIWSEHIRTGWGAIRLSRLLGINLGVINHALHTKRVEIAHAR</sequence>
<dbReference type="EMBL" id="LAZR01000580">
    <property type="protein sequence ID" value="KKN63762.1"/>
    <property type="molecule type" value="Genomic_DNA"/>
</dbReference>